<evidence type="ECO:0000313" key="4">
    <source>
        <dbReference type="Proteomes" id="UP000799291"/>
    </source>
</evidence>
<sequence length="211" mass="22953">MVDNHFFLAFFEGVVTGWIFTSSALLIYRWYHRKQQLINEEANDPSQPLLKGVTRASNPSGRGSDDEADENAQSLPWGMAIFNDSSNRHIDVETDNPCAPLLGEAAAMDHISNQDGPIETKDTSQPFSGELATVVSRSNRDNDASSIKSNASVITAIQIPTVLKNNGPIVANQVISIVGKIEGQLAEEPYTTVPQGLVARKETETEVKDKG</sequence>
<evidence type="ECO:0000256" key="1">
    <source>
        <dbReference type="SAM" id="MobiDB-lite"/>
    </source>
</evidence>
<accession>A0A6G1IKJ2</accession>
<reference evidence="3" key="1">
    <citation type="journal article" date="2020" name="Stud. Mycol.">
        <title>101 Dothideomycetes genomes: a test case for predicting lifestyles and emergence of pathogens.</title>
        <authorList>
            <person name="Haridas S."/>
            <person name="Albert R."/>
            <person name="Binder M."/>
            <person name="Bloem J."/>
            <person name="Labutti K."/>
            <person name="Salamov A."/>
            <person name="Andreopoulos B."/>
            <person name="Baker S."/>
            <person name="Barry K."/>
            <person name="Bills G."/>
            <person name="Bluhm B."/>
            <person name="Cannon C."/>
            <person name="Castanera R."/>
            <person name="Culley D."/>
            <person name="Daum C."/>
            <person name="Ezra D."/>
            <person name="Gonzalez J."/>
            <person name="Henrissat B."/>
            <person name="Kuo A."/>
            <person name="Liang C."/>
            <person name="Lipzen A."/>
            <person name="Lutzoni F."/>
            <person name="Magnuson J."/>
            <person name="Mondo S."/>
            <person name="Nolan M."/>
            <person name="Ohm R."/>
            <person name="Pangilinan J."/>
            <person name="Park H.-J."/>
            <person name="Ramirez L."/>
            <person name="Alfaro M."/>
            <person name="Sun H."/>
            <person name="Tritt A."/>
            <person name="Yoshinaga Y."/>
            <person name="Zwiers L.-H."/>
            <person name="Turgeon B."/>
            <person name="Goodwin S."/>
            <person name="Spatafora J."/>
            <person name="Crous P."/>
            <person name="Grigoriev I."/>
        </authorList>
    </citation>
    <scope>NUCLEOTIDE SEQUENCE</scope>
    <source>
        <strain evidence="3">CBS 122367</strain>
    </source>
</reference>
<feature type="region of interest" description="Disordered" evidence="1">
    <location>
        <begin position="42"/>
        <end position="70"/>
    </location>
</feature>
<keyword evidence="2" id="KW-1133">Transmembrane helix</keyword>
<evidence type="ECO:0000313" key="3">
    <source>
        <dbReference type="EMBL" id="KAF2678764.1"/>
    </source>
</evidence>
<dbReference type="EMBL" id="MU005609">
    <property type="protein sequence ID" value="KAF2678764.1"/>
    <property type="molecule type" value="Genomic_DNA"/>
</dbReference>
<evidence type="ECO:0000256" key="2">
    <source>
        <dbReference type="SAM" id="Phobius"/>
    </source>
</evidence>
<keyword evidence="4" id="KW-1185">Reference proteome</keyword>
<proteinExistence type="predicted"/>
<dbReference type="AlphaFoldDB" id="A0A6G1IKJ2"/>
<protein>
    <submittedName>
        <fullName evidence="3">Uncharacterized protein</fullName>
    </submittedName>
</protein>
<feature type="transmembrane region" description="Helical" evidence="2">
    <location>
        <begin position="6"/>
        <end position="28"/>
    </location>
</feature>
<gene>
    <name evidence="3" type="ORF">K458DRAFT_394629</name>
</gene>
<name>A0A6G1IKJ2_9PLEO</name>
<keyword evidence="2" id="KW-0812">Transmembrane</keyword>
<dbReference type="Proteomes" id="UP000799291">
    <property type="component" value="Unassembled WGS sequence"/>
</dbReference>
<organism evidence="3 4">
    <name type="scientific">Lentithecium fluviatile CBS 122367</name>
    <dbReference type="NCBI Taxonomy" id="1168545"/>
    <lineage>
        <taxon>Eukaryota</taxon>
        <taxon>Fungi</taxon>
        <taxon>Dikarya</taxon>
        <taxon>Ascomycota</taxon>
        <taxon>Pezizomycotina</taxon>
        <taxon>Dothideomycetes</taxon>
        <taxon>Pleosporomycetidae</taxon>
        <taxon>Pleosporales</taxon>
        <taxon>Massarineae</taxon>
        <taxon>Lentitheciaceae</taxon>
        <taxon>Lentithecium</taxon>
    </lineage>
</organism>
<keyword evidence="2" id="KW-0472">Membrane</keyword>